<sequence>MSTNNERTIDKLPQWRLLGRVCPLFEYDLAWTPCTKLPIDKVVVSETAALLKVNIQALKYIVPAGQDLAKLPGHEADDFVSKINSLLDALETLLDDDIKYAEPPQISLTGEFFPTDILGRFPKLVALVGQLKSCGDTSMGDLCRFVLLEQDALSFVVANYEVQAFSKAVGLYSGSQLEGTRPRSTAYTSQISESFRAHSLRIYESLVTHLEPCTRRGSSHEAMLQLKHTEHRGEPTDSPGLYMLLASCPQGDHWQEAHCRISSEVPDDSDEEDDDQITDICESVQFARHNNYIFRIQVAEQSLRDRSDGRVQLEYPSAAPTVSLLHLMKIGMLKDRYGIFPNDKKILAYTLAHALLNLHDSCWLQKLWTPDNLFFPYVADTDKLYNIHQPYVACTLSTDTPPLGTLDAKATQFPLIFSFAKLLMELDLGEQVHAEKLDKKGKPSLWITVRDYYEGLGKHQLSHRYRNALEACLNFRKYVVAETKRNPERDHSETVQQAILKYIVQELEADIDITRQNEWGKRVVDLKSRTTVGLQAADVQVLRKPKQIDSRGPTGSGLGDAGAGRVGYLSTQAVLGTSATSRRTQRTVGGLMHIEEQHRFPAESNRKSPRGKVAGQTNAQLTTGGVNTYSKEPPSRLGHLSSRSSLPSPPALSRPPRLSGTQVARGKAPRLTADLSTSGRKPGPVAPGHREPPDSIISATTRKTTSDDSVGPDSRQESDDAWKPAPGNYEKTESGFGSMQLFSASDASGRISYRTFTYINKLVDRYWQHWDTDTPIKIAVLDTGFDFSHADFRQARTKTFTGPYGDISCPAEHEDAQADRVKGCRNFCPDQPPENVCDIDGHGTQVAGIILRLAPHAHLYIARVCAGDANRGLASDEKKPEERQDYLRPQPKYVQEAIQWALSVEDGKGVDIINMSLGFRNLAERHAAGLRDALAEAQKRGVVVFAATSNDGVHEPVAWPASDRRYAIGVHSCGDRSSQPSEYSAMRLPRSGDNFLVLGENILSQWPTAKGGGFRVASGTSFAAPVASAIGALVLQFVWQKKCKKHNKIVGERAPLADLCTNGGMSKVLAQISTKVGDGFLFIDPKLFWGDFLPDRDDMQAMQHAWDVIEKGLRS</sequence>
<evidence type="ECO:0000259" key="10">
    <source>
        <dbReference type="Pfam" id="PF24476"/>
    </source>
</evidence>
<keyword evidence="12" id="KW-1185">Reference proteome</keyword>
<dbReference type="PANTHER" id="PTHR43399:SF4">
    <property type="entry name" value="CELL WALL-ASSOCIATED PROTEASE"/>
    <property type="match status" value="1"/>
</dbReference>
<feature type="active site" description="Charge relay system" evidence="5">
    <location>
        <position position="1021"/>
    </location>
</feature>
<feature type="domain" description="Peptidase S8/S53" evidence="9">
    <location>
        <begin position="776"/>
        <end position="1036"/>
    </location>
</feature>
<comment type="similarity">
    <text evidence="1 5 6">Belongs to the peptidase S8 family.</text>
</comment>
<keyword evidence="4 5" id="KW-0720">Serine protease</keyword>
<dbReference type="Pfam" id="PF00082">
    <property type="entry name" value="Peptidase_S8"/>
    <property type="match status" value="1"/>
</dbReference>
<feature type="compositionally biased region" description="Basic and acidic residues" evidence="7">
    <location>
        <begin position="593"/>
        <end position="606"/>
    </location>
</feature>
<dbReference type="Proteomes" id="UP000182658">
    <property type="component" value="Unassembled WGS sequence"/>
</dbReference>
<evidence type="ECO:0000256" key="5">
    <source>
        <dbReference type="PROSITE-ProRule" id="PRU01240"/>
    </source>
</evidence>
<dbReference type="Gene3D" id="3.40.50.200">
    <property type="entry name" value="Peptidase S8/S53 domain"/>
    <property type="match status" value="1"/>
</dbReference>
<feature type="active site" description="Charge relay system" evidence="5">
    <location>
        <position position="842"/>
    </location>
</feature>
<protein>
    <submittedName>
        <fullName evidence="11">Uncharacterized protein</fullName>
    </submittedName>
</protein>
<dbReference type="Pfam" id="PF24476">
    <property type="entry name" value="DUF7580"/>
    <property type="match status" value="1"/>
</dbReference>
<dbReference type="PANTHER" id="PTHR43399">
    <property type="entry name" value="SUBTILISIN-RELATED"/>
    <property type="match status" value="1"/>
</dbReference>
<reference evidence="11 12" key="1">
    <citation type="submission" date="2016-10" db="EMBL/GenBank/DDBJ databases">
        <title>Draft genome sequence of Coniochaeta ligniaria NRRL30616, a lignocellulolytic fungus for bioabatement of inhibitors in plant biomass hydrolysates.</title>
        <authorList>
            <consortium name="DOE Joint Genome Institute"/>
            <person name="Jimenez D.J."/>
            <person name="Hector R.E."/>
            <person name="Riley R."/>
            <person name="Sun H."/>
            <person name="Grigoriev I.V."/>
            <person name="Van Elsas J.D."/>
            <person name="Nichols N.N."/>
        </authorList>
    </citation>
    <scope>NUCLEOTIDE SEQUENCE [LARGE SCALE GENOMIC DNA]</scope>
    <source>
        <strain evidence="11 12">NRRL 30616</strain>
    </source>
</reference>
<dbReference type="InParanoid" id="A0A1J7IAU3"/>
<evidence type="ECO:0000256" key="6">
    <source>
        <dbReference type="RuleBase" id="RU003355"/>
    </source>
</evidence>
<dbReference type="PROSITE" id="PS00138">
    <property type="entry name" value="SUBTILASE_SER"/>
    <property type="match status" value="1"/>
</dbReference>
<feature type="active site" description="Charge relay system" evidence="5">
    <location>
        <position position="782"/>
    </location>
</feature>
<feature type="region of interest" description="Disordered" evidence="7">
    <location>
        <begin position="590"/>
        <end position="733"/>
    </location>
</feature>
<feature type="compositionally biased region" description="Polar residues" evidence="7">
    <location>
        <begin position="615"/>
        <end position="630"/>
    </location>
</feature>
<dbReference type="AlphaFoldDB" id="A0A1J7IAU3"/>
<evidence type="ECO:0000256" key="4">
    <source>
        <dbReference type="ARBA" id="ARBA00022825"/>
    </source>
</evidence>
<feature type="compositionally biased region" description="Low complexity" evidence="7">
    <location>
        <begin position="635"/>
        <end position="646"/>
    </location>
</feature>
<dbReference type="PROSITE" id="PS51892">
    <property type="entry name" value="SUBTILASE"/>
    <property type="match status" value="1"/>
</dbReference>
<keyword evidence="8" id="KW-0812">Transmembrane</keyword>
<name>A0A1J7IAU3_9PEZI</name>
<feature type="domain" description="DUF7580" evidence="10">
    <location>
        <begin position="191"/>
        <end position="512"/>
    </location>
</feature>
<dbReference type="EMBL" id="KV875103">
    <property type="protein sequence ID" value="OIW24581.1"/>
    <property type="molecule type" value="Genomic_DNA"/>
</dbReference>
<evidence type="ECO:0000256" key="7">
    <source>
        <dbReference type="SAM" id="MobiDB-lite"/>
    </source>
</evidence>
<evidence type="ECO:0000313" key="12">
    <source>
        <dbReference type="Proteomes" id="UP000182658"/>
    </source>
</evidence>
<dbReference type="SUPFAM" id="SSF52743">
    <property type="entry name" value="Subtilisin-like"/>
    <property type="match status" value="1"/>
</dbReference>
<evidence type="ECO:0000313" key="11">
    <source>
        <dbReference type="EMBL" id="OIW24581.1"/>
    </source>
</evidence>
<dbReference type="OrthoDB" id="206201at2759"/>
<keyword evidence="3 5" id="KW-0378">Hydrolase</keyword>
<dbReference type="STRING" id="1408157.A0A1J7IAU3"/>
<dbReference type="InterPro" id="IPR036852">
    <property type="entry name" value="Peptidase_S8/S53_dom_sf"/>
</dbReference>
<gene>
    <name evidence="11" type="ORF">CONLIGDRAFT_673720</name>
</gene>
<dbReference type="InterPro" id="IPR051048">
    <property type="entry name" value="Peptidase_S8/S53_subtilisin"/>
</dbReference>
<accession>A0A1J7IAU3</accession>
<dbReference type="InterPro" id="IPR023827">
    <property type="entry name" value="Peptidase_S8_Asp-AS"/>
</dbReference>
<keyword evidence="2 5" id="KW-0645">Protease</keyword>
<evidence type="ECO:0000259" key="9">
    <source>
        <dbReference type="Pfam" id="PF00082"/>
    </source>
</evidence>
<dbReference type="PROSITE" id="PS00136">
    <property type="entry name" value="SUBTILASE_ASP"/>
    <property type="match status" value="1"/>
</dbReference>
<dbReference type="InterPro" id="IPR023828">
    <property type="entry name" value="Peptidase_S8_Ser-AS"/>
</dbReference>
<dbReference type="CDD" id="cd00306">
    <property type="entry name" value="Peptidases_S8_S53"/>
    <property type="match status" value="1"/>
</dbReference>
<evidence type="ECO:0000256" key="2">
    <source>
        <dbReference type="ARBA" id="ARBA00022670"/>
    </source>
</evidence>
<proteinExistence type="inferred from homology"/>
<evidence type="ECO:0000256" key="8">
    <source>
        <dbReference type="SAM" id="Phobius"/>
    </source>
</evidence>
<evidence type="ECO:0000256" key="1">
    <source>
        <dbReference type="ARBA" id="ARBA00011073"/>
    </source>
</evidence>
<keyword evidence="8" id="KW-1133">Transmembrane helix</keyword>
<feature type="transmembrane region" description="Helical" evidence="8">
    <location>
        <begin position="1022"/>
        <end position="1039"/>
    </location>
</feature>
<dbReference type="InterPro" id="IPR000209">
    <property type="entry name" value="Peptidase_S8/S53_dom"/>
</dbReference>
<dbReference type="GO" id="GO:0006508">
    <property type="term" value="P:proteolysis"/>
    <property type="evidence" value="ECO:0007669"/>
    <property type="project" value="UniProtKB-KW"/>
</dbReference>
<dbReference type="InterPro" id="IPR056002">
    <property type="entry name" value="DUF7580"/>
</dbReference>
<dbReference type="InterPro" id="IPR015500">
    <property type="entry name" value="Peptidase_S8_subtilisin-rel"/>
</dbReference>
<evidence type="ECO:0000256" key="3">
    <source>
        <dbReference type="ARBA" id="ARBA00022801"/>
    </source>
</evidence>
<dbReference type="GO" id="GO:0004252">
    <property type="term" value="F:serine-type endopeptidase activity"/>
    <property type="evidence" value="ECO:0007669"/>
    <property type="project" value="UniProtKB-UniRule"/>
</dbReference>
<organism evidence="11 12">
    <name type="scientific">Coniochaeta ligniaria NRRL 30616</name>
    <dbReference type="NCBI Taxonomy" id="1408157"/>
    <lineage>
        <taxon>Eukaryota</taxon>
        <taxon>Fungi</taxon>
        <taxon>Dikarya</taxon>
        <taxon>Ascomycota</taxon>
        <taxon>Pezizomycotina</taxon>
        <taxon>Sordariomycetes</taxon>
        <taxon>Sordariomycetidae</taxon>
        <taxon>Coniochaetales</taxon>
        <taxon>Coniochaetaceae</taxon>
        <taxon>Coniochaeta</taxon>
    </lineage>
</organism>
<dbReference type="PRINTS" id="PR00723">
    <property type="entry name" value="SUBTILISIN"/>
</dbReference>
<keyword evidence="8" id="KW-0472">Membrane</keyword>